<dbReference type="Pfam" id="PF02470">
    <property type="entry name" value="MlaD"/>
    <property type="match status" value="1"/>
</dbReference>
<evidence type="ECO:0000259" key="2">
    <source>
        <dbReference type="Pfam" id="PF02470"/>
    </source>
</evidence>
<dbReference type="InterPro" id="IPR003399">
    <property type="entry name" value="Mce/MlaD"/>
</dbReference>
<sequence length="308" mass="33109">METRANYVLIGAFTLVVSIGLLLFGLWAAKYSSERSWQEYQVVFHEAVTGLSIGSPVQYNGIAVGSITKLSLAPEDPSQVIARIRLDSNTPVKTDTRAKLAITSLTGPSIIQLSGGSPQSQMLTKADTRDAPVIQTAPSALQNITDTANRIVERLDQVLSDDNVASINATLKNLQKISGDISDREAGVQALLVSARDAANSLNKTLTTADGTLKRFDENVVKELPATLDKLDSALAKIDSTAGNADALLGENRQAINSFANEGLAQLGPTLNELRGLIRDLRRVSDRLDSNPARYLLGRDAPKEFEPK</sequence>
<keyword evidence="1" id="KW-1133">Transmembrane helix</keyword>
<proteinExistence type="predicted"/>
<keyword evidence="1" id="KW-0472">Membrane</keyword>
<evidence type="ECO:0000256" key="1">
    <source>
        <dbReference type="SAM" id="Phobius"/>
    </source>
</evidence>
<reference evidence="3 4" key="1">
    <citation type="submission" date="2019-01" db="EMBL/GenBank/DDBJ databases">
        <title>Pseudoxanthomonas composti sp. nov., isolated from compost.</title>
        <authorList>
            <person name="Yang G."/>
        </authorList>
    </citation>
    <scope>NUCLEOTIDE SEQUENCE [LARGE SCALE GENOMIC DNA]</scope>
    <source>
        <strain evidence="3 4">GSS15</strain>
    </source>
</reference>
<comment type="caution">
    <text evidence="3">The sequence shown here is derived from an EMBL/GenBank/DDBJ whole genome shotgun (WGS) entry which is preliminary data.</text>
</comment>
<dbReference type="EMBL" id="SAWZ01000008">
    <property type="protein sequence ID" value="RXR02764.1"/>
    <property type="molecule type" value="Genomic_DNA"/>
</dbReference>
<keyword evidence="1" id="KW-0812">Transmembrane</keyword>
<evidence type="ECO:0000313" key="3">
    <source>
        <dbReference type="EMBL" id="RXR02764.1"/>
    </source>
</evidence>
<evidence type="ECO:0000313" key="4">
    <source>
        <dbReference type="Proteomes" id="UP000289784"/>
    </source>
</evidence>
<organism evidence="3 4">
    <name type="scientific">Pseudoxanthomonas composti</name>
    <dbReference type="NCBI Taxonomy" id="2137479"/>
    <lineage>
        <taxon>Bacteria</taxon>
        <taxon>Pseudomonadati</taxon>
        <taxon>Pseudomonadota</taxon>
        <taxon>Gammaproteobacteria</taxon>
        <taxon>Lysobacterales</taxon>
        <taxon>Lysobacteraceae</taxon>
        <taxon>Pseudoxanthomonas</taxon>
    </lineage>
</organism>
<gene>
    <name evidence="3" type="ORF">EPA99_14900</name>
</gene>
<name>A0A4Q1JSP5_9GAMM</name>
<dbReference type="PANTHER" id="PTHR36698">
    <property type="entry name" value="BLL5892 PROTEIN"/>
    <property type="match status" value="1"/>
</dbReference>
<dbReference type="RefSeq" id="WP_129472031.1">
    <property type="nucleotide sequence ID" value="NZ_SAWZ01000008.1"/>
</dbReference>
<keyword evidence="4" id="KW-1185">Reference proteome</keyword>
<dbReference type="PANTHER" id="PTHR36698:SF2">
    <property type="entry name" value="MCE_MLAD DOMAIN-CONTAINING PROTEIN"/>
    <property type="match status" value="1"/>
</dbReference>
<dbReference type="OrthoDB" id="9806984at2"/>
<feature type="domain" description="Mce/MlaD" evidence="2">
    <location>
        <begin position="39"/>
        <end position="116"/>
    </location>
</feature>
<accession>A0A4Q1JSP5</accession>
<dbReference type="AlphaFoldDB" id="A0A4Q1JSP5"/>
<dbReference type="Proteomes" id="UP000289784">
    <property type="component" value="Unassembled WGS sequence"/>
</dbReference>
<protein>
    <submittedName>
        <fullName evidence="3">MCE family protein</fullName>
    </submittedName>
</protein>
<feature type="transmembrane region" description="Helical" evidence="1">
    <location>
        <begin position="7"/>
        <end position="29"/>
    </location>
</feature>